<evidence type="ECO:0000313" key="3">
    <source>
        <dbReference type="Proteomes" id="UP000772434"/>
    </source>
</evidence>
<gene>
    <name evidence="2" type="ORF">BDP27DRAFT_1418954</name>
</gene>
<dbReference type="InterPro" id="IPR010730">
    <property type="entry name" value="HET"/>
</dbReference>
<dbReference type="Pfam" id="PF06985">
    <property type="entry name" value="HET"/>
    <property type="match status" value="1"/>
</dbReference>
<evidence type="ECO:0000259" key="1">
    <source>
        <dbReference type="Pfam" id="PF06985"/>
    </source>
</evidence>
<reference evidence="2" key="1">
    <citation type="submission" date="2020-11" db="EMBL/GenBank/DDBJ databases">
        <authorList>
            <consortium name="DOE Joint Genome Institute"/>
            <person name="Ahrendt S."/>
            <person name="Riley R."/>
            <person name="Andreopoulos W."/>
            <person name="Labutti K."/>
            <person name="Pangilinan J."/>
            <person name="Ruiz-Duenas F.J."/>
            <person name="Barrasa J.M."/>
            <person name="Sanchez-Garcia M."/>
            <person name="Camarero S."/>
            <person name="Miyauchi S."/>
            <person name="Serrano A."/>
            <person name="Linde D."/>
            <person name="Babiker R."/>
            <person name="Drula E."/>
            <person name="Ayuso-Fernandez I."/>
            <person name="Pacheco R."/>
            <person name="Padilla G."/>
            <person name="Ferreira P."/>
            <person name="Barriuso J."/>
            <person name="Kellner H."/>
            <person name="Castanera R."/>
            <person name="Alfaro M."/>
            <person name="Ramirez L."/>
            <person name="Pisabarro A.G."/>
            <person name="Kuo A."/>
            <person name="Tritt A."/>
            <person name="Lipzen A."/>
            <person name="He G."/>
            <person name="Yan M."/>
            <person name="Ng V."/>
            <person name="Cullen D."/>
            <person name="Martin F."/>
            <person name="Rosso M.-N."/>
            <person name="Henrissat B."/>
            <person name="Hibbett D."/>
            <person name="Martinez A.T."/>
            <person name="Grigoriev I.V."/>
        </authorList>
    </citation>
    <scope>NUCLEOTIDE SEQUENCE</scope>
    <source>
        <strain evidence="2">AH 40177</strain>
    </source>
</reference>
<dbReference type="OrthoDB" id="5122891at2759"/>
<dbReference type="PANTHER" id="PTHR10622">
    <property type="entry name" value="HET DOMAIN-CONTAINING PROTEIN"/>
    <property type="match status" value="1"/>
</dbReference>
<keyword evidence="3" id="KW-1185">Reference proteome</keyword>
<name>A0A9P5Q0Y1_9AGAR</name>
<evidence type="ECO:0000313" key="2">
    <source>
        <dbReference type="EMBL" id="KAF9071605.1"/>
    </source>
</evidence>
<dbReference type="AlphaFoldDB" id="A0A9P5Q0Y1"/>
<sequence>MKTCVTDLSRVAIMIWISVLFESSRSLPKWHQYRSHTLLFTLSLSTSVLADRKALSISMRLLDITTPNHPRVAYFADEKIPQYTILSHDMRGYSNIVRAGEQARSDHFDYIWIDTCCIDKTSSSELSEAINSMYRYYREAEVCYAYLADGGPPGSSNQPFLSADG</sequence>
<feature type="domain" description="Heterokaryon incompatibility" evidence="1">
    <location>
        <begin position="83"/>
        <end position="151"/>
    </location>
</feature>
<proteinExistence type="predicted"/>
<dbReference type="PANTHER" id="PTHR10622:SF10">
    <property type="entry name" value="HET DOMAIN-CONTAINING PROTEIN"/>
    <property type="match status" value="1"/>
</dbReference>
<organism evidence="2 3">
    <name type="scientific">Rhodocollybia butyracea</name>
    <dbReference type="NCBI Taxonomy" id="206335"/>
    <lineage>
        <taxon>Eukaryota</taxon>
        <taxon>Fungi</taxon>
        <taxon>Dikarya</taxon>
        <taxon>Basidiomycota</taxon>
        <taxon>Agaricomycotina</taxon>
        <taxon>Agaricomycetes</taxon>
        <taxon>Agaricomycetidae</taxon>
        <taxon>Agaricales</taxon>
        <taxon>Marasmiineae</taxon>
        <taxon>Omphalotaceae</taxon>
        <taxon>Rhodocollybia</taxon>
    </lineage>
</organism>
<protein>
    <submittedName>
        <fullName evidence="2">Heterokaryon incompatibility protein-domain-containing protein</fullName>
    </submittedName>
</protein>
<dbReference type="EMBL" id="JADNRY010000031">
    <property type="protein sequence ID" value="KAF9071605.1"/>
    <property type="molecule type" value="Genomic_DNA"/>
</dbReference>
<accession>A0A9P5Q0Y1</accession>
<dbReference type="Proteomes" id="UP000772434">
    <property type="component" value="Unassembled WGS sequence"/>
</dbReference>
<comment type="caution">
    <text evidence="2">The sequence shown here is derived from an EMBL/GenBank/DDBJ whole genome shotgun (WGS) entry which is preliminary data.</text>
</comment>